<dbReference type="FunFam" id="1.10.10.10:FF:000037">
    <property type="entry name" value="Heat stress transcription factor B-4"/>
    <property type="match status" value="1"/>
</dbReference>
<reference evidence="14" key="1">
    <citation type="submission" date="2025-08" db="UniProtKB">
        <authorList>
            <consortium name="RefSeq"/>
        </authorList>
    </citation>
    <scope>IDENTIFICATION</scope>
</reference>
<dbReference type="InterPro" id="IPR036388">
    <property type="entry name" value="WH-like_DNA-bd_sf"/>
</dbReference>
<protein>
    <submittedName>
        <fullName evidence="14">Heat stress transcription factor C-1-like</fullName>
    </submittedName>
</protein>
<dbReference type="AlphaFoldDB" id="A0A6I9SPZ1"/>
<dbReference type="PRINTS" id="PR00056">
    <property type="entry name" value="HSFDOMAIN"/>
</dbReference>
<evidence type="ECO:0000256" key="11">
    <source>
        <dbReference type="SAM" id="MobiDB-lite"/>
    </source>
</evidence>
<feature type="coiled-coil region" evidence="10">
    <location>
        <begin position="122"/>
        <end position="156"/>
    </location>
</feature>
<dbReference type="GO" id="GO:0003700">
    <property type="term" value="F:DNA-binding transcription factor activity"/>
    <property type="evidence" value="ECO:0007669"/>
    <property type="project" value="InterPro"/>
</dbReference>
<evidence type="ECO:0000256" key="8">
    <source>
        <dbReference type="ARBA" id="ARBA00023242"/>
    </source>
</evidence>
<dbReference type="Gene3D" id="1.10.10.10">
    <property type="entry name" value="Winged helix-like DNA-binding domain superfamily/Winged helix DNA-binding domain"/>
    <property type="match status" value="1"/>
</dbReference>
<evidence type="ECO:0000256" key="2">
    <source>
        <dbReference type="ARBA" id="ARBA00011233"/>
    </source>
</evidence>
<proteinExistence type="inferred from homology"/>
<evidence type="ECO:0000256" key="7">
    <source>
        <dbReference type="ARBA" id="ARBA00023163"/>
    </source>
</evidence>
<keyword evidence="10" id="KW-0175">Coiled coil</keyword>
<dbReference type="GeneID" id="105156739"/>
<evidence type="ECO:0000256" key="1">
    <source>
        <dbReference type="ARBA" id="ARBA00004123"/>
    </source>
</evidence>
<keyword evidence="5" id="KW-0346">Stress response</keyword>
<keyword evidence="13" id="KW-1185">Reference proteome</keyword>
<dbReference type="GO" id="GO:0034605">
    <property type="term" value="P:cellular response to heat"/>
    <property type="evidence" value="ECO:0007669"/>
    <property type="project" value="TreeGrafter"/>
</dbReference>
<dbReference type="RefSeq" id="XP_011071260.1">
    <property type="nucleotide sequence ID" value="XM_011072958.2"/>
</dbReference>
<accession>A0A6I9SPZ1</accession>
<evidence type="ECO:0000256" key="6">
    <source>
        <dbReference type="ARBA" id="ARBA00023125"/>
    </source>
</evidence>
<comment type="subcellular location">
    <subcellularLocation>
        <location evidence="1">Nucleus</location>
    </subcellularLocation>
</comment>
<dbReference type="SUPFAM" id="SSF46785">
    <property type="entry name" value="Winged helix' DNA-binding domain"/>
    <property type="match status" value="1"/>
</dbReference>
<keyword evidence="3" id="KW-0597">Phosphoprotein</keyword>
<evidence type="ECO:0000256" key="10">
    <source>
        <dbReference type="SAM" id="Coils"/>
    </source>
</evidence>
<dbReference type="InterPro" id="IPR036390">
    <property type="entry name" value="WH_DNA-bd_sf"/>
</dbReference>
<evidence type="ECO:0000256" key="3">
    <source>
        <dbReference type="ARBA" id="ARBA00022553"/>
    </source>
</evidence>
<dbReference type="GO" id="GO:0006357">
    <property type="term" value="P:regulation of transcription by RNA polymerase II"/>
    <property type="evidence" value="ECO:0007669"/>
    <property type="project" value="TreeGrafter"/>
</dbReference>
<comment type="subunit">
    <text evidence="2">Homotrimer.</text>
</comment>
<dbReference type="PANTHER" id="PTHR10015">
    <property type="entry name" value="HEAT SHOCK TRANSCRIPTION FACTOR"/>
    <property type="match status" value="1"/>
</dbReference>
<evidence type="ECO:0000259" key="12">
    <source>
        <dbReference type="PROSITE" id="PS00434"/>
    </source>
</evidence>
<dbReference type="PANTHER" id="PTHR10015:SF332">
    <property type="entry name" value="HEAT STRESS TRANSCRIPTION FACTOR C-1"/>
    <property type="match status" value="1"/>
</dbReference>
<dbReference type="InterPro" id="IPR000232">
    <property type="entry name" value="HSF_DNA-bd"/>
</dbReference>
<keyword evidence="7" id="KW-0804">Transcription</keyword>
<dbReference type="GO" id="GO:0005634">
    <property type="term" value="C:nucleus"/>
    <property type="evidence" value="ECO:0007669"/>
    <property type="project" value="UniProtKB-SubCell"/>
</dbReference>
<evidence type="ECO:0000313" key="13">
    <source>
        <dbReference type="Proteomes" id="UP000504604"/>
    </source>
</evidence>
<evidence type="ECO:0000256" key="5">
    <source>
        <dbReference type="ARBA" id="ARBA00023016"/>
    </source>
</evidence>
<dbReference type="Gramene" id="SIN_1018328.t">
    <property type="protein sequence ID" value="SIN_1018328.t"/>
    <property type="gene ID" value="SIN_1018328"/>
</dbReference>
<evidence type="ECO:0000256" key="4">
    <source>
        <dbReference type="ARBA" id="ARBA00023015"/>
    </source>
</evidence>
<gene>
    <name evidence="14" type="primary">LOC105156739</name>
</gene>
<keyword evidence="6" id="KW-0238">DNA-binding</keyword>
<keyword evidence="8" id="KW-0539">Nucleus</keyword>
<dbReference type="InParanoid" id="A0A6I9SPZ1"/>
<evidence type="ECO:0000313" key="14">
    <source>
        <dbReference type="RefSeq" id="XP_011071260.1"/>
    </source>
</evidence>
<dbReference type="FunCoup" id="A0A6I9SPZ1">
    <property type="interactions" value="17"/>
</dbReference>
<organism evidence="13 14">
    <name type="scientific">Sesamum indicum</name>
    <name type="common">Oriental sesame</name>
    <name type="synonym">Sesamum orientale</name>
    <dbReference type="NCBI Taxonomy" id="4182"/>
    <lineage>
        <taxon>Eukaryota</taxon>
        <taxon>Viridiplantae</taxon>
        <taxon>Streptophyta</taxon>
        <taxon>Embryophyta</taxon>
        <taxon>Tracheophyta</taxon>
        <taxon>Spermatophyta</taxon>
        <taxon>Magnoliopsida</taxon>
        <taxon>eudicotyledons</taxon>
        <taxon>Gunneridae</taxon>
        <taxon>Pentapetalae</taxon>
        <taxon>asterids</taxon>
        <taxon>lamiids</taxon>
        <taxon>Lamiales</taxon>
        <taxon>Pedaliaceae</taxon>
        <taxon>Sesamum</taxon>
    </lineage>
</organism>
<dbReference type="PROSITE" id="PS00434">
    <property type="entry name" value="HSF_DOMAIN"/>
    <property type="match status" value="1"/>
</dbReference>
<dbReference type="KEGG" id="sind:105156739"/>
<dbReference type="Pfam" id="PF00447">
    <property type="entry name" value="HSF_DNA-bind"/>
    <property type="match status" value="1"/>
</dbReference>
<feature type="domain" description="HSF-type DNA-binding" evidence="12">
    <location>
        <begin position="53"/>
        <end position="77"/>
    </location>
</feature>
<feature type="region of interest" description="Disordered" evidence="11">
    <location>
        <begin position="208"/>
        <end position="229"/>
    </location>
</feature>
<dbReference type="SMART" id="SM00415">
    <property type="entry name" value="HSF"/>
    <property type="match status" value="1"/>
</dbReference>
<dbReference type="Proteomes" id="UP000504604">
    <property type="component" value="Linkage group LG2"/>
</dbReference>
<sequence length="330" mass="37652">MEINASNSNMVAPFVMKTYQMVNDPTTNGLIMWGKANNSFIVVEPLDFSERILPAYFKHHNFSSFVRQLNTYGFRKVDPDKWEFANEWFLRGQTQLLSNIVRRKHAGKAYTAHLKHEDDEDEEQLIMEIAKLKQEQKSLEQELESMNRRLEATERRPQQMMTFLCKVVEDPEILPRMMLEKVKMRRLTSSSGEKKRKIMISTASLNSLSSSSIKSEEDQEPISSSDGNLDVDSYCQSSPSVEITSPEWLLYQRQSSTVAPMLRQEQYRNSYPHHSSSSPLLSSSGEYGGFVAFPPPVNSISGYYNNINGRVDTIVPPPPPYPFSLLGGGF</sequence>
<name>A0A6I9SPZ1_SESIN</name>
<keyword evidence="4" id="KW-0805">Transcription regulation</keyword>
<comment type="similarity">
    <text evidence="9">Belongs to the HSF family.</text>
</comment>
<evidence type="ECO:0000256" key="9">
    <source>
        <dbReference type="RuleBase" id="RU004020"/>
    </source>
</evidence>
<dbReference type="GO" id="GO:0000978">
    <property type="term" value="F:RNA polymerase II cis-regulatory region sequence-specific DNA binding"/>
    <property type="evidence" value="ECO:0007669"/>
    <property type="project" value="TreeGrafter"/>
</dbReference>
<dbReference type="OrthoDB" id="60033at2759"/>